<proteinExistence type="predicted"/>
<name>A0A9D2B328_9FIRM</name>
<protein>
    <submittedName>
        <fullName evidence="5">MarR family transcriptional regulator</fullName>
    </submittedName>
</protein>
<dbReference type="PROSITE" id="PS50995">
    <property type="entry name" value="HTH_MARR_2"/>
    <property type="match status" value="1"/>
</dbReference>
<dbReference type="SUPFAM" id="SSF46785">
    <property type="entry name" value="Winged helix' DNA-binding domain"/>
    <property type="match status" value="1"/>
</dbReference>
<dbReference type="InterPro" id="IPR023187">
    <property type="entry name" value="Tscrpt_reg_MarR-type_CS"/>
</dbReference>
<gene>
    <name evidence="5" type="ORF">IAA45_02735</name>
</gene>
<dbReference type="PANTHER" id="PTHR42756:SF1">
    <property type="entry name" value="TRANSCRIPTIONAL REPRESSOR OF EMRAB OPERON"/>
    <property type="match status" value="1"/>
</dbReference>
<dbReference type="Pfam" id="PF12802">
    <property type="entry name" value="MarR_2"/>
    <property type="match status" value="1"/>
</dbReference>
<sequence length="160" mass="18648">MDTDLTRQLELLNQNDKILDDMYHNYAAQLNLSYTAFWILYITWVQGDGCTQKDICEFWSFTKQTVNSALKSLEQKDYIRLLPMEENRKSKQILLTDAGRIIASKIIPPLVEAETISFQQLSKEERQALVSLSQKRTALLQNEMEKALSHIQEEENIFCK</sequence>
<dbReference type="InterPro" id="IPR036390">
    <property type="entry name" value="WH_DNA-bd_sf"/>
</dbReference>
<evidence type="ECO:0000313" key="5">
    <source>
        <dbReference type="EMBL" id="HIX58614.1"/>
    </source>
</evidence>
<dbReference type="SMART" id="SM00347">
    <property type="entry name" value="HTH_MARR"/>
    <property type="match status" value="1"/>
</dbReference>
<accession>A0A9D2B328</accession>
<dbReference type="PROSITE" id="PS01117">
    <property type="entry name" value="HTH_MARR_1"/>
    <property type="match status" value="1"/>
</dbReference>
<evidence type="ECO:0000256" key="3">
    <source>
        <dbReference type="ARBA" id="ARBA00023163"/>
    </source>
</evidence>
<dbReference type="EMBL" id="DXEX01000066">
    <property type="protein sequence ID" value="HIX58614.1"/>
    <property type="molecule type" value="Genomic_DNA"/>
</dbReference>
<keyword evidence="1" id="KW-0805">Transcription regulation</keyword>
<dbReference type="InterPro" id="IPR036388">
    <property type="entry name" value="WH-like_DNA-bd_sf"/>
</dbReference>
<dbReference type="PANTHER" id="PTHR42756">
    <property type="entry name" value="TRANSCRIPTIONAL REGULATOR, MARR"/>
    <property type="match status" value="1"/>
</dbReference>
<dbReference type="Gene3D" id="1.10.10.10">
    <property type="entry name" value="Winged helix-like DNA-binding domain superfamily/Winged helix DNA-binding domain"/>
    <property type="match status" value="1"/>
</dbReference>
<reference evidence="5" key="1">
    <citation type="journal article" date="2021" name="PeerJ">
        <title>Extensive microbial diversity within the chicken gut microbiome revealed by metagenomics and culture.</title>
        <authorList>
            <person name="Gilroy R."/>
            <person name="Ravi A."/>
            <person name="Getino M."/>
            <person name="Pursley I."/>
            <person name="Horton D.L."/>
            <person name="Alikhan N.F."/>
            <person name="Baker D."/>
            <person name="Gharbi K."/>
            <person name="Hall N."/>
            <person name="Watson M."/>
            <person name="Adriaenssens E.M."/>
            <person name="Foster-Nyarko E."/>
            <person name="Jarju S."/>
            <person name="Secka A."/>
            <person name="Antonio M."/>
            <person name="Oren A."/>
            <person name="Chaudhuri R.R."/>
            <person name="La Ragione R."/>
            <person name="Hildebrand F."/>
            <person name="Pallen M.J."/>
        </authorList>
    </citation>
    <scope>NUCLEOTIDE SEQUENCE</scope>
    <source>
        <strain evidence="5">ChiSjej1B19-8411</strain>
    </source>
</reference>
<comment type="caution">
    <text evidence="5">The sequence shown here is derived from an EMBL/GenBank/DDBJ whole genome shotgun (WGS) entry which is preliminary data.</text>
</comment>
<dbReference type="InterPro" id="IPR000835">
    <property type="entry name" value="HTH_MarR-typ"/>
</dbReference>
<evidence type="ECO:0000259" key="4">
    <source>
        <dbReference type="PROSITE" id="PS50995"/>
    </source>
</evidence>
<dbReference type="Proteomes" id="UP000886817">
    <property type="component" value="Unassembled WGS sequence"/>
</dbReference>
<evidence type="ECO:0000256" key="1">
    <source>
        <dbReference type="ARBA" id="ARBA00023015"/>
    </source>
</evidence>
<organism evidence="5 6">
    <name type="scientific">Candidatus Blautia gallistercoris</name>
    <dbReference type="NCBI Taxonomy" id="2838490"/>
    <lineage>
        <taxon>Bacteria</taxon>
        <taxon>Bacillati</taxon>
        <taxon>Bacillota</taxon>
        <taxon>Clostridia</taxon>
        <taxon>Lachnospirales</taxon>
        <taxon>Lachnospiraceae</taxon>
        <taxon>Blautia</taxon>
    </lineage>
</organism>
<dbReference type="GO" id="GO:0003677">
    <property type="term" value="F:DNA binding"/>
    <property type="evidence" value="ECO:0007669"/>
    <property type="project" value="UniProtKB-KW"/>
</dbReference>
<evidence type="ECO:0000256" key="2">
    <source>
        <dbReference type="ARBA" id="ARBA00023125"/>
    </source>
</evidence>
<dbReference type="GO" id="GO:0003700">
    <property type="term" value="F:DNA-binding transcription factor activity"/>
    <property type="evidence" value="ECO:0007669"/>
    <property type="project" value="InterPro"/>
</dbReference>
<reference evidence="5" key="2">
    <citation type="submission" date="2021-04" db="EMBL/GenBank/DDBJ databases">
        <authorList>
            <person name="Gilroy R."/>
        </authorList>
    </citation>
    <scope>NUCLEOTIDE SEQUENCE</scope>
    <source>
        <strain evidence="5">ChiSjej1B19-8411</strain>
    </source>
</reference>
<dbReference type="AlphaFoldDB" id="A0A9D2B328"/>
<keyword evidence="2" id="KW-0238">DNA-binding</keyword>
<keyword evidence="3" id="KW-0804">Transcription</keyword>
<evidence type="ECO:0000313" key="6">
    <source>
        <dbReference type="Proteomes" id="UP000886817"/>
    </source>
</evidence>
<feature type="domain" description="HTH marR-type" evidence="4">
    <location>
        <begin position="2"/>
        <end position="138"/>
    </location>
</feature>